<reference evidence="7 8" key="1">
    <citation type="submission" date="2022-11" db="EMBL/GenBank/DDBJ databases">
        <title>Spartinivicinus poritis sp. nov., isolated from scleractinian coral Porites lutea.</title>
        <authorList>
            <person name="Zhang G."/>
            <person name="Cai L."/>
            <person name="Wei Q."/>
        </authorList>
    </citation>
    <scope>NUCLEOTIDE SEQUENCE [LARGE SCALE GENOMIC DNA]</scope>
    <source>
        <strain evidence="7 8">A2-2</strain>
    </source>
</reference>
<sequence length="463" mass="51512">MTPEQIVEQLQTLVESDKVKTDPESLAFYGTDWTKVYEPKPLAIVFPKSIEQVQAIVKFANENQLALVPSGGRTGLSAGAVAANGEIVVAFDYMNKVEAFNPVDRTVVCGPGVITEQLQQYAEEQGLFYPVDFASSGSSQIAGNIATNAGGIKVIRYGMTRNWVAGLKVVTGTGELLDLNKGLVKNNTGYDFRHLFIGSEGTLGFIVEATMQLTRPPKDLTVLVLGVPEFSAIMDVLKAFQEKIDLTAFEFFSEKALAKVVEHSDVQRPFESQTDYYALIEFECINEQVADQAMEVFEHCMEQGWVEDGVMSQSLAQLESLWRCREDISETIAQWTPYKNDIAVSVSHVPAFLTEVEAAVNQHYPDFEIIWFGHIGDGNVHLNILKPDNLPKEAFFEKCSEVSNWVFEIVQKYQGSVSAEHGVGMTKRDYLTYTRSEEEISLMRGIKKLFDPNGIMNPGKVIN</sequence>
<keyword evidence="5" id="KW-0560">Oxidoreductase</keyword>
<dbReference type="EMBL" id="JAPMOU010000050">
    <property type="protein sequence ID" value="MDE1465057.1"/>
    <property type="molecule type" value="Genomic_DNA"/>
</dbReference>
<dbReference type="InterPro" id="IPR004113">
    <property type="entry name" value="FAD-bd_oxidored_4_C"/>
</dbReference>
<dbReference type="InterPro" id="IPR006094">
    <property type="entry name" value="Oxid_FAD_bind_N"/>
</dbReference>
<dbReference type="Gene3D" id="1.10.45.10">
    <property type="entry name" value="Vanillyl-alcohol Oxidase, Chain A, domain 4"/>
    <property type="match status" value="1"/>
</dbReference>
<dbReference type="SUPFAM" id="SSF56176">
    <property type="entry name" value="FAD-binding/transporter-associated domain-like"/>
    <property type="match status" value="1"/>
</dbReference>
<keyword evidence="3" id="KW-0285">Flavoprotein</keyword>
<gene>
    <name evidence="7" type="ORF">ORQ98_24145</name>
</gene>
<evidence type="ECO:0000313" key="8">
    <source>
        <dbReference type="Proteomes" id="UP001528823"/>
    </source>
</evidence>
<evidence type="ECO:0000313" key="7">
    <source>
        <dbReference type="EMBL" id="MDE1465057.1"/>
    </source>
</evidence>
<organism evidence="7 8">
    <name type="scientific">Spartinivicinus poritis</name>
    <dbReference type="NCBI Taxonomy" id="2994640"/>
    <lineage>
        <taxon>Bacteria</taxon>
        <taxon>Pseudomonadati</taxon>
        <taxon>Pseudomonadota</taxon>
        <taxon>Gammaproteobacteria</taxon>
        <taxon>Oceanospirillales</taxon>
        <taxon>Zooshikellaceae</taxon>
        <taxon>Spartinivicinus</taxon>
    </lineage>
</organism>
<comment type="cofactor">
    <cofactor evidence="1">
        <name>FAD</name>
        <dbReference type="ChEBI" id="CHEBI:57692"/>
    </cofactor>
</comment>
<evidence type="ECO:0000256" key="4">
    <source>
        <dbReference type="ARBA" id="ARBA00022827"/>
    </source>
</evidence>
<dbReference type="PROSITE" id="PS51387">
    <property type="entry name" value="FAD_PCMH"/>
    <property type="match status" value="1"/>
</dbReference>
<dbReference type="Pfam" id="PF01565">
    <property type="entry name" value="FAD_binding_4"/>
    <property type="match status" value="1"/>
</dbReference>
<dbReference type="InterPro" id="IPR051264">
    <property type="entry name" value="FAD-oxidored/transferase_4"/>
</dbReference>
<evidence type="ECO:0000256" key="1">
    <source>
        <dbReference type="ARBA" id="ARBA00001974"/>
    </source>
</evidence>
<evidence type="ECO:0000256" key="3">
    <source>
        <dbReference type="ARBA" id="ARBA00022630"/>
    </source>
</evidence>
<keyword evidence="8" id="KW-1185">Reference proteome</keyword>
<dbReference type="PANTHER" id="PTHR43716:SF1">
    <property type="entry name" value="D-2-HYDROXYGLUTARATE DEHYDROGENASE, MITOCHONDRIAL"/>
    <property type="match status" value="1"/>
</dbReference>
<dbReference type="InterPro" id="IPR036318">
    <property type="entry name" value="FAD-bd_PCMH-like_sf"/>
</dbReference>
<dbReference type="InterPro" id="IPR016166">
    <property type="entry name" value="FAD-bd_PCMH"/>
</dbReference>
<name>A0ABT5UHR9_9GAMM</name>
<dbReference type="Gene3D" id="3.30.465.10">
    <property type="match status" value="1"/>
</dbReference>
<dbReference type="PANTHER" id="PTHR43716">
    <property type="entry name" value="D-2-HYDROXYGLUTARATE DEHYDROGENASE, MITOCHONDRIAL"/>
    <property type="match status" value="1"/>
</dbReference>
<dbReference type="SUPFAM" id="SSF55103">
    <property type="entry name" value="FAD-linked oxidases, C-terminal domain"/>
    <property type="match status" value="1"/>
</dbReference>
<keyword evidence="4" id="KW-0274">FAD</keyword>
<accession>A0ABT5UHR9</accession>
<evidence type="ECO:0000259" key="6">
    <source>
        <dbReference type="PROSITE" id="PS51387"/>
    </source>
</evidence>
<dbReference type="RefSeq" id="WP_274691368.1">
    <property type="nucleotide sequence ID" value="NZ_JAPMOU010000050.1"/>
</dbReference>
<evidence type="ECO:0000256" key="5">
    <source>
        <dbReference type="ARBA" id="ARBA00023002"/>
    </source>
</evidence>
<dbReference type="Gene3D" id="3.30.70.2190">
    <property type="match status" value="1"/>
</dbReference>
<feature type="domain" description="FAD-binding PCMH-type" evidence="6">
    <location>
        <begin position="37"/>
        <end position="216"/>
    </location>
</feature>
<dbReference type="Gene3D" id="3.30.70.2740">
    <property type="match status" value="1"/>
</dbReference>
<dbReference type="InterPro" id="IPR016164">
    <property type="entry name" value="FAD-linked_Oxase-like_C"/>
</dbReference>
<protein>
    <submittedName>
        <fullName evidence="7">FAD-binding oxidoreductase</fullName>
    </submittedName>
</protein>
<dbReference type="InterPro" id="IPR016171">
    <property type="entry name" value="Vanillyl_alc_oxidase_C-sub2"/>
</dbReference>
<comment type="caution">
    <text evidence="7">The sequence shown here is derived from an EMBL/GenBank/DDBJ whole genome shotgun (WGS) entry which is preliminary data.</text>
</comment>
<evidence type="ECO:0000256" key="2">
    <source>
        <dbReference type="ARBA" id="ARBA00008000"/>
    </source>
</evidence>
<comment type="similarity">
    <text evidence="2">Belongs to the FAD-binding oxidoreductase/transferase type 4 family.</text>
</comment>
<proteinExistence type="inferred from homology"/>
<dbReference type="Pfam" id="PF02913">
    <property type="entry name" value="FAD-oxidase_C"/>
    <property type="match status" value="1"/>
</dbReference>
<dbReference type="Proteomes" id="UP001528823">
    <property type="component" value="Unassembled WGS sequence"/>
</dbReference>
<dbReference type="InterPro" id="IPR016169">
    <property type="entry name" value="FAD-bd_PCMH_sub2"/>
</dbReference>